<proteinExistence type="predicted"/>
<sequence>MPRQRKFKRSMGSGPGTRTRGAQTRAQESETLKFDEEMKKLRFICATREVLKKNGYKVVKRCLSFQLKKEVGGFMDLAKSEPELYGELGSVEWKRGLLSYINLPTIISWDDVSEWLKNPDLKGFFKGKSSKLFTPGDIRFIPVKRASTCEDGTEHLHKKPTLKLGIVKLNKCDAHPPQQPAVNNSMITVDDNETCLRESETPTFGAKVMASVELAVDDDSATISKEKIGLGCMQPAVVIAQNEEVPTQDEASPSPCVAEERGTQIQSIEERVSQATEVNGTWIHSLEYYRTYGQLDVSGLVTEVVQVLEGDDTNRNEVCVVANTDSPLPSSPHEQLPAEATETAQNSETDELEITTEAATTSNENEEGAITVSKNEEPEIPEPIPSCFTQTTAADLDHEELYQNCLAKAIAWLNFNNKDKDPADEPVPTKCPICIRHRRHFDTIQFILQQLDTRIVMLYSSEQHLDCDRINKECFDLTADLNILGNYFVESQGACPSCGGNNVQ</sequence>
<keyword evidence="3" id="KW-1185">Reference proteome</keyword>
<name>A0ABP1RBY1_9HEXA</name>
<gene>
    <name evidence="2" type="ORF">ODALV1_LOCUS20992</name>
</gene>
<dbReference type="Proteomes" id="UP001642540">
    <property type="component" value="Unassembled WGS sequence"/>
</dbReference>
<organism evidence="2 3">
    <name type="scientific">Orchesella dallaii</name>
    <dbReference type="NCBI Taxonomy" id="48710"/>
    <lineage>
        <taxon>Eukaryota</taxon>
        <taxon>Metazoa</taxon>
        <taxon>Ecdysozoa</taxon>
        <taxon>Arthropoda</taxon>
        <taxon>Hexapoda</taxon>
        <taxon>Collembola</taxon>
        <taxon>Entomobryomorpha</taxon>
        <taxon>Entomobryoidea</taxon>
        <taxon>Orchesellidae</taxon>
        <taxon>Orchesellinae</taxon>
        <taxon>Orchesella</taxon>
    </lineage>
</organism>
<evidence type="ECO:0000313" key="2">
    <source>
        <dbReference type="EMBL" id="CAL8125497.1"/>
    </source>
</evidence>
<dbReference type="EMBL" id="CAXLJM020000069">
    <property type="protein sequence ID" value="CAL8125497.1"/>
    <property type="molecule type" value="Genomic_DNA"/>
</dbReference>
<evidence type="ECO:0000313" key="3">
    <source>
        <dbReference type="Proteomes" id="UP001642540"/>
    </source>
</evidence>
<protein>
    <submittedName>
        <fullName evidence="2">Uncharacterized protein</fullName>
    </submittedName>
</protein>
<feature type="region of interest" description="Disordered" evidence="1">
    <location>
        <begin position="1"/>
        <end position="30"/>
    </location>
</feature>
<comment type="caution">
    <text evidence="2">The sequence shown here is derived from an EMBL/GenBank/DDBJ whole genome shotgun (WGS) entry which is preliminary data.</text>
</comment>
<accession>A0ABP1RBY1</accession>
<feature type="region of interest" description="Disordered" evidence="1">
    <location>
        <begin position="325"/>
        <end position="382"/>
    </location>
</feature>
<reference evidence="2 3" key="1">
    <citation type="submission" date="2024-08" db="EMBL/GenBank/DDBJ databases">
        <authorList>
            <person name="Cucini C."/>
            <person name="Frati F."/>
        </authorList>
    </citation>
    <scope>NUCLEOTIDE SEQUENCE [LARGE SCALE GENOMIC DNA]</scope>
</reference>
<evidence type="ECO:0000256" key="1">
    <source>
        <dbReference type="SAM" id="MobiDB-lite"/>
    </source>
</evidence>